<sequence>MRFRTFSGQRRFLAKQPLRTFSTSTRRCNQKSPELDDFRPAWLYTFARVASNISIFGIMTYAVFFYDFGNDEHVFQPVRRWVSRQKTTLFALSPDEEKFVESEKRKAEAGGSPKSRS</sequence>
<protein>
    <submittedName>
        <fullName evidence="2">Uncharacterized protein</fullName>
    </submittedName>
</protein>
<evidence type="ECO:0000313" key="3">
    <source>
        <dbReference type="Proteomes" id="UP001163850"/>
    </source>
</evidence>
<keyword evidence="1" id="KW-0472">Membrane</keyword>
<keyword evidence="1" id="KW-1133">Transmembrane helix</keyword>
<evidence type="ECO:0000313" key="2">
    <source>
        <dbReference type="EMBL" id="KAJ3984513.1"/>
    </source>
</evidence>
<comment type="caution">
    <text evidence="2">The sequence shown here is derived from an EMBL/GenBank/DDBJ whole genome shotgun (WGS) entry which is preliminary data.</text>
</comment>
<keyword evidence="1" id="KW-0812">Transmembrane</keyword>
<dbReference type="EMBL" id="MU801987">
    <property type="protein sequence ID" value="KAJ3984513.1"/>
    <property type="molecule type" value="Genomic_DNA"/>
</dbReference>
<organism evidence="2 3">
    <name type="scientific">Lentinula detonsa</name>
    <dbReference type="NCBI Taxonomy" id="2804962"/>
    <lineage>
        <taxon>Eukaryota</taxon>
        <taxon>Fungi</taxon>
        <taxon>Dikarya</taxon>
        <taxon>Basidiomycota</taxon>
        <taxon>Agaricomycotina</taxon>
        <taxon>Agaricomycetes</taxon>
        <taxon>Agaricomycetidae</taxon>
        <taxon>Agaricales</taxon>
        <taxon>Marasmiineae</taxon>
        <taxon>Omphalotaceae</taxon>
        <taxon>Lentinula</taxon>
    </lineage>
</organism>
<name>A0AA38PYU5_9AGAR</name>
<feature type="transmembrane region" description="Helical" evidence="1">
    <location>
        <begin position="41"/>
        <end position="66"/>
    </location>
</feature>
<proteinExistence type="predicted"/>
<dbReference type="AlphaFoldDB" id="A0AA38PYU5"/>
<reference evidence="2" key="1">
    <citation type="submission" date="2022-08" db="EMBL/GenBank/DDBJ databases">
        <authorList>
            <consortium name="DOE Joint Genome Institute"/>
            <person name="Min B."/>
            <person name="Riley R."/>
            <person name="Sierra-Patev S."/>
            <person name="Naranjo-Ortiz M."/>
            <person name="Looney B."/>
            <person name="Konkel Z."/>
            <person name="Slot J.C."/>
            <person name="Sakamoto Y."/>
            <person name="Steenwyk J.L."/>
            <person name="Rokas A."/>
            <person name="Carro J."/>
            <person name="Camarero S."/>
            <person name="Ferreira P."/>
            <person name="Molpeceres G."/>
            <person name="Ruiz-Duenas F.J."/>
            <person name="Serrano A."/>
            <person name="Henrissat B."/>
            <person name="Drula E."/>
            <person name="Hughes K.W."/>
            <person name="Mata J.L."/>
            <person name="Ishikawa N.K."/>
            <person name="Vargas-Isla R."/>
            <person name="Ushijima S."/>
            <person name="Smith C.A."/>
            <person name="Ahrendt S."/>
            <person name="Andreopoulos W."/>
            <person name="He G."/>
            <person name="Labutti K."/>
            <person name="Lipzen A."/>
            <person name="Ng V."/>
            <person name="Sandor L."/>
            <person name="Barry K."/>
            <person name="Martinez A.T."/>
            <person name="Xiao Y."/>
            <person name="Gibbons J.G."/>
            <person name="Terashima K."/>
            <person name="Hibbett D.S."/>
            <person name="Grigoriev I.V."/>
        </authorList>
    </citation>
    <scope>NUCLEOTIDE SEQUENCE</scope>
    <source>
        <strain evidence="2">TFB7829</strain>
    </source>
</reference>
<accession>A0AA38PYU5</accession>
<dbReference type="Proteomes" id="UP001163850">
    <property type="component" value="Unassembled WGS sequence"/>
</dbReference>
<gene>
    <name evidence="2" type="ORF">F5890DRAFT_1296001</name>
</gene>
<evidence type="ECO:0000256" key="1">
    <source>
        <dbReference type="SAM" id="Phobius"/>
    </source>
</evidence>